<evidence type="ECO:0000259" key="1">
    <source>
        <dbReference type="Pfam" id="PF14392"/>
    </source>
</evidence>
<sequence length="123" mass="14213">MWISKSIHLFHVPFSLQIHNLPIGFKAQEVGQSIGNFVGKFLEYNDRNNTHIYHPFIHIRVLLDVRKSLKKSKKIRKPGGESNEVLFKFKRLGKFCYLCGILGHLDDSYGKLLMMGEDDGTHQ</sequence>
<reference evidence="2 3" key="1">
    <citation type="journal article" date="2010" name="Nature">
        <title>Genome sequence of the palaeopolyploid soybean.</title>
        <authorList>
            <person name="Schmutz J."/>
            <person name="Cannon S.B."/>
            <person name="Schlueter J."/>
            <person name="Ma J."/>
            <person name="Mitros T."/>
            <person name="Nelson W."/>
            <person name="Hyten D.L."/>
            <person name="Song Q."/>
            <person name="Thelen J.J."/>
            <person name="Cheng J."/>
            <person name="Xu D."/>
            <person name="Hellsten U."/>
            <person name="May G.D."/>
            <person name="Yu Y."/>
            <person name="Sakurai T."/>
            <person name="Umezawa T."/>
            <person name="Bhattacharyya M.K."/>
            <person name="Sandhu D."/>
            <person name="Valliyodan B."/>
            <person name="Lindquist E."/>
            <person name="Peto M."/>
            <person name="Grant D."/>
            <person name="Shu S."/>
            <person name="Goodstein D."/>
            <person name="Barry K."/>
            <person name="Futrell-Griggs M."/>
            <person name="Abernathy B."/>
            <person name="Du J."/>
            <person name="Tian Z."/>
            <person name="Zhu L."/>
            <person name="Gill N."/>
            <person name="Joshi T."/>
            <person name="Libault M."/>
            <person name="Sethuraman A."/>
            <person name="Zhang X.-C."/>
            <person name="Shinozaki K."/>
            <person name="Nguyen H.T."/>
            <person name="Wing R.A."/>
            <person name="Cregan P."/>
            <person name="Specht J."/>
            <person name="Grimwood J."/>
            <person name="Rokhsar D."/>
            <person name="Stacey G."/>
            <person name="Shoemaker R.C."/>
            <person name="Jackson S.A."/>
        </authorList>
    </citation>
    <scope>NUCLEOTIDE SEQUENCE</scope>
    <source>
        <strain evidence="3">cv. Williams 82</strain>
        <tissue evidence="2">Callus</tissue>
    </source>
</reference>
<dbReference type="InterPro" id="IPR040256">
    <property type="entry name" value="At4g02000-like"/>
</dbReference>
<keyword evidence="4" id="KW-1185">Reference proteome</keyword>
<name>A0A0R0GHP2_SOYBN</name>
<dbReference type="Proteomes" id="UP000008827">
    <property type="component" value="Chromosome 15"/>
</dbReference>
<dbReference type="EMBL" id="CM000848">
    <property type="protein sequence ID" value="KRH13716.1"/>
    <property type="molecule type" value="Genomic_DNA"/>
</dbReference>
<dbReference type="InterPro" id="IPR025836">
    <property type="entry name" value="Zn_knuckle_CX2CX4HX4C"/>
</dbReference>
<dbReference type="PANTHER" id="PTHR31286">
    <property type="entry name" value="GLYCINE-RICH CELL WALL STRUCTURAL PROTEIN 1.8-LIKE"/>
    <property type="match status" value="1"/>
</dbReference>
<evidence type="ECO:0000313" key="4">
    <source>
        <dbReference type="Proteomes" id="UP000008827"/>
    </source>
</evidence>
<accession>A0A0R0GHP2</accession>
<evidence type="ECO:0000313" key="2">
    <source>
        <dbReference type="EMBL" id="KRH13716.1"/>
    </source>
</evidence>
<dbReference type="Gramene" id="KRH13716">
    <property type="protein sequence ID" value="KRH13716"/>
    <property type="gene ID" value="GLYMA_15G259000"/>
</dbReference>
<dbReference type="STRING" id="3847.A0A0R0GHP2"/>
<protein>
    <recommendedName>
        <fullName evidence="1">Zinc knuckle CX2CX4HX4C domain-containing protein</fullName>
    </recommendedName>
</protein>
<reference evidence="2" key="3">
    <citation type="submission" date="2018-07" db="EMBL/GenBank/DDBJ databases">
        <title>WGS assembly of Glycine max.</title>
        <authorList>
            <person name="Schmutz J."/>
            <person name="Cannon S."/>
            <person name="Schlueter J."/>
            <person name="Ma J."/>
            <person name="Mitros T."/>
            <person name="Nelson W."/>
            <person name="Hyten D."/>
            <person name="Song Q."/>
            <person name="Thelen J."/>
            <person name="Cheng J."/>
            <person name="Xu D."/>
            <person name="Hellsten U."/>
            <person name="May G."/>
            <person name="Yu Y."/>
            <person name="Sakurai T."/>
            <person name="Umezawa T."/>
            <person name="Bhattacharyya M."/>
            <person name="Sandhu D."/>
            <person name="Valliyodan B."/>
            <person name="Lindquist E."/>
            <person name="Peto M."/>
            <person name="Grant D."/>
            <person name="Shu S."/>
            <person name="Goodstein D."/>
            <person name="Barry K."/>
            <person name="Futrell-Griggs M."/>
            <person name="Abernathy B."/>
            <person name="Du J."/>
            <person name="Tian Z."/>
            <person name="Zhu L."/>
            <person name="Gill N."/>
            <person name="Joshi T."/>
            <person name="Libault M."/>
            <person name="Sethuraman A."/>
            <person name="Zhang X."/>
            <person name="Shinozaki K."/>
            <person name="Nguyen H."/>
            <person name="Wing R."/>
            <person name="Cregan P."/>
            <person name="Specht J."/>
            <person name="Grimwood J."/>
            <person name="Rokhsar D."/>
            <person name="Stacey G."/>
            <person name="Shoemaker R."/>
            <person name="Jackson S."/>
        </authorList>
    </citation>
    <scope>NUCLEOTIDE SEQUENCE</scope>
    <source>
        <tissue evidence="2">Callus</tissue>
    </source>
</reference>
<dbReference type="PANTHER" id="PTHR31286:SF153">
    <property type="entry name" value="DUF4283 DOMAIN PROTEIN"/>
    <property type="match status" value="1"/>
</dbReference>
<dbReference type="AlphaFoldDB" id="A0A0R0GHP2"/>
<gene>
    <name evidence="2" type="ORF">GLYMA_15G259000</name>
</gene>
<dbReference type="EnsemblPlants" id="KRH13716">
    <property type="protein sequence ID" value="KRH13716"/>
    <property type="gene ID" value="GLYMA_15G259000"/>
</dbReference>
<dbReference type="OMA" id="SIFMRIC"/>
<reference evidence="3" key="2">
    <citation type="submission" date="2018-02" db="UniProtKB">
        <authorList>
            <consortium name="EnsemblPlants"/>
        </authorList>
    </citation>
    <scope>IDENTIFICATION</scope>
    <source>
        <strain evidence="3">Williams 82</strain>
    </source>
</reference>
<proteinExistence type="predicted"/>
<dbReference type="Pfam" id="PF14392">
    <property type="entry name" value="zf-CCHC_4"/>
    <property type="match status" value="1"/>
</dbReference>
<organism evidence="2">
    <name type="scientific">Glycine max</name>
    <name type="common">Soybean</name>
    <name type="synonym">Glycine hispida</name>
    <dbReference type="NCBI Taxonomy" id="3847"/>
    <lineage>
        <taxon>Eukaryota</taxon>
        <taxon>Viridiplantae</taxon>
        <taxon>Streptophyta</taxon>
        <taxon>Embryophyta</taxon>
        <taxon>Tracheophyta</taxon>
        <taxon>Spermatophyta</taxon>
        <taxon>Magnoliopsida</taxon>
        <taxon>eudicotyledons</taxon>
        <taxon>Gunneridae</taxon>
        <taxon>Pentapetalae</taxon>
        <taxon>rosids</taxon>
        <taxon>fabids</taxon>
        <taxon>Fabales</taxon>
        <taxon>Fabaceae</taxon>
        <taxon>Papilionoideae</taxon>
        <taxon>50 kb inversion clade</taxon>
        <taxon>NPAAA clade</taxon>
        <taxon>indigoferoid/millettioid clade</taxon>
        <taxon>Phaseoleae</taxon>
        <taxon>Glycine</taxon>
        <taxon>Glycine subgen. Soja</taxon>
    </lineage>
</organism>
<feature type="domain" description="Zinc knuckle CX2CX4HX4C" evidence="1">
    <location>
        <begin position="63"/>
        <end position="106"/>
    </location>
</feature>
<evidence type="ECO:0000313" key="3">
    <source>
        <dbReference type="EnsemblPlants" id="KRH13716"/>
    </source>
</evidence>
<dbReference type="InParanoid" id="A0A0R0GHP2"/>